<keyword evidence="7 10" id="KW-0067">ATP-binding</keyword>
<dbReference type="GO" id="GO:0005524">
    <property type="term" value="F:ATP binding"/>
    <property type="evidence" value="ECO:0007669"/>
    <property type="project" value="UniProtKB-KW"/>
</dbReference>
<dbReference type="PANTHER" id="PTHR11136">
    <property type="entry name" value="FOLYLPOLYGLUTAMATE SYNTHASE-RELATED"/>
    <property type="match status" value="1"/>
</dbReference>
<dbReference type="PROSITE" id="PS01012">
    <property type="entry name" value="FOLYLPOLYGLU_SYNT_2"/>
    <property type="match status" value="1"/>
</dbReference>
<dbReference type="NCBIfam" id="TIGR01499">
    <property type="entry name" value="folC"/>
    <property type="match status" value="1"/>
</dbReference>
<feature type="domain" description="Mur ligase central" evidence="11">
    <location>
        <begin position="63"/>
        <end position="284"/>
    </location>
</feature>
<keyword evidence="8" id="KW-0460">Magnesium</keyword>
<evidence type="ECO:0000256" key="9">
    <source>
        <dbReference type="ARBA" id="ARBA00047493"/>
    </source>
</evidence>
<reference evidence="12 13" key="1">
    <citation type="submission" date="2019-04" db="EMBL/GenBank/DDBJ databases">
        <title>Phreatobacter aquaticus sp. nov.</title>
        <authorList>
            <person name="Choi A."/>
            <person name="Baek K."/>
        </authorList>
    </citation>
    <scope>NUCLEOTIDE SEQUENCE [LARGE SCALE GENOMIC DNA]</scope>
    <source>
        <strain evidence="12 13">NMCR1094</strain>
    </source>
</reference>
<dbReference type="EC" id="6.3.2.17" evidence="3"/>
<proteinExistence type="inferred from homology"/>
<comment type="catalytic activity">
    <reaction evidence="9">
        <text>(6S)-5,6,7,8-tetrahydrofolyl-(gamma-L-Glu)(n) + L-glutamate + ATP = (6S)-5,6,7,8-tetrahydrofolyl-(gamma-L-Glu)(n+1) + ADP + phosphate + H(+)</text>
        <dbReference type="Rhea" id="RHEA:10580"/>
        <dbReference type="Rhea" id="RHEA-COMP:14738"/>
        <dbReference type="Rhea" id="RHEA-COMP:14740"/>
        <dbReference type="ChEBI" id="CHEBI:15378"/>
        <dbReference type="ChEBI" id="CHEBI:29985"/>
        <dbReference type="ChEBI" id="CHEBI:30616"/>
        <dbReference type="ChEBI" id="CHEBI:43474"/>
        <dbReference type="ChEBI" id="CHEBI:141005"/>
        <dbReference type="ChEBI" id="CHEBI:456216"/>
        <dbReference type="EC" id="6.3.2.17"/>
    </reaction>
</comment>
<evidence type="ECO:0000256" key="3">
    <source>
        <dbReference type="ARBA" id="ARBA00013025"/>
    </source>
</evidence>
<evidence type="ECO:0000256" key="4">
    <source>
        <dbReference type="ARBA" id="ARBA00022598"/>
    </source>
</evidence>
<dbReference type="InterPro" id="IPR036565">
    <property type="entry name" value="Mur-like_cat_sf"/>
</dbReference>
<dbReference type="Pfam" id="PF08245">
    <property type="entry name" value="Mur_ligase_M"/>
    <property type="match status" value="1"/>
</dbReference>
<evidence type="ECO:0000313" key="13">
    <source>
        <dbReference type="Proteomes" id="UP000298588"/>
    </source>
</evidence>
<dbReference type="GO" id="GO:0004326">
    <property type="term" value="F:tetrahydrofolylpolyglutamate synthase activity"/>
    <property type="evidence" value="ECO:0007669"/>
    <property type="project" value="UniProtKB-EC"/>
</dbReference>
<keyword evidence="6 10" id="KW-0547">Nucleotide-binding</keyword>
<protein>
    <recommendedName>
        <fullName evidence="3">tetrahydrofolate synthase</fullName>
        <ecNumber evidence="3">6.3.2.17</ecNumber>
    </recommendedName>
</protein>
<evidence type="ECO:0000256" key="10">
    <source>
        <dbReference type="PIRNR" id="PIRNR001563"/>
    </source>
</evidence>
<organism evidence="12 13">
    <name type="scientific">Phreatobacter aquaticus</name>
    <dbReference type="NCBI Taxonomy" id="2570229"/>
    <lineage>
        <taxon>Bacteria</taxon>
        <taxon>Pseudomonadati</taxon>
        <taxon>Pseudomonadota</taxon>
        <taxon>Alphaproteobacteria</taxon>
        <taxon>Hyphomicrobiales</taxon>
        <taxon>Phreatobacteraceae</taxon>
        <taxon>Phreatobacter</taxon>
    </lineage>
</organism>
<evidence type="ECO:0000256" key="1">
    <source>
        <dbReference type="ARBA" id="ARBA00001946"/>
    </source>
</evidence>
<evidence type="ECO:0000256" key="8">
    <source>
        <dbReference type="ARBA" id="ARBA00022842"/>
    </source>
</evidence>
<dbReference type="UniPathway" id="UPA00077">
    <property type="reaction ID" value="UER00157"/>
</dbReference>
<dbReference type="GO" id="GO:0008841">
    <property type="term" value="F:dihydrofolate synthase activity"/>
    <property type="evidence" value="ECO:0007669"/>
    <property type="project" value="TreeGrafter"/>
</dbReference>
<dbReference type="InterPro" id="IPR036615">
    <property type="entry name" value="Mur_ligase_C_dom_sf"/>
</dbReference>
<keyword evidence="4 10" id="KW-0436">Ligase</keyword>
<dbReference type="InterPro" id="IPR001645">
    <property type="entry name" value="Folylpolyglutamate_synth"/>
</dbReference>
<dbReference type="Proteomes" id="UP000298588">
    <property type="component" value="Chromosome"/>
</dbReference>
<dbReference type="SUPFAM" id="SSF53623">
    <property type="entry name" value="MurD-like peptide ligases, catalytic domain"/>
    <property type="match status" value="1"/>
</dbReference>
<name>A0A4D7QIC2_9HYPH</name>
<keyword evidence="5" id="KW-0479">Metal-binding</keyword>
<dbReference type="SUPFAM" id="SSF53244">
    <property type="entry name" value="MurD-like peptide ligases, peptide-binding domain"/>
    <property type="match status" value="1"/>
</dbReference>
<dbReference type="AlphaFoldDB" id="A0A4D7QIC2"/>
<evidence type="ECO:0000256" key="6">
    <source>
        <dbReference type="ARBA" id="ARBA00022741"/>
    </source>
</evidence>
<dbReference type="EMBL" id="CP039865">
    <property type="protein sequence ID" value="QCK86725.1"/>
    <property type="molecule type" value="Genomic_DNA"/>
</dbReference>
<dbReference type="Gene3D" id="3.40.1190.10">
    <property type="entry name" value="Mur-like, catalytic domain"/>
    <property type="match status" value="1"/>
</dbReference>
<evidence type="ECO:0000256" key="2">
    <source>
        <dbReference type="ARBA" id="ARBA00008276"/>
    </source>
</evidence>
<dbReference type="GO" id="GO:0046654">
    <property type="term" value="P:tetrahydrofolate biosynthetic process"/>
    <property type="evidence" value="ECO:0007669"/>
    <property type="project" value="UniProtKB-UniPathway"/>
</dbReference>
<dbReference type="InterPro" id="IPR013221">
    <property type="entry name" value="Mur_ligase_cen"/>
</dbReference>
<dbReference type="Gene3D" id="3.90.190.20">
    <property type="entry name" value="Mur ligase, C-terminal domain"/>
    <property type="match status" value="1"/>
</dbReference>
<evidence type="ECO:0000313" key="12">
    <source>
        <dbReference type="EMBL" id="QCK86725.1"/>
    </source>
</evidence>
<evidence type="ECO:0000256" key="5">
    <source>
        <dbReference type="ARBA" id="ARBA00022723"/>
    </source>
</evidence>
<evidence type="ECO:0000256" key="7">
    <source>
        <dbReference type="ARBA" id="ARBA00022840"/>
    </source>
</evidence>
<evidence type="ECO:0000259" key="11">
    <source>
        <dbReference type="Pfam" id="PF08245"/>
    </source>
</evidence>
<sequence length="454" mass="48706">MRRPAADPAPTETMPVATTAIDEILERLTRLHPKKIDMSLARMERALASLGHPEKALPPVIHVAGTNGKGSTSAFARAFLEASGKKVHVYTSPHLVRFHERYRLGAEGGGRLVDDETLADVLLEMERLNAGDPITQFEITTLAGFVLFSRHPADALILEVGMGGRLDATNVIDRPAVSVITSVSMDHADYLGDTIPKIAAEKAGILKRGRPCVVSRQTPEAMAVIEAMAERTRSRLSVSGLDWFAREENGRFVYQDDDGLIDAPPPKLIGRHQFENAGTALAAVKTAGFKVSEADVVRGLANVRWPARLQRLAGGKIAAALPADSEIWLDGGHNPGGGEVLAEAIRGMNARSPRPLVMLCGMLSTKDPRGFLEHFRDLSPDILTVPFTYPVALTAEALSEAAGSIGLVARPTKSLASALSEVAAKYGEARPRVLITGTLYLAGEVLAFDGWQPD</sequence>
<dbReference type="OrthoDB" id="9809356at2"/>
<dbReference type="GO" id="GO:0046872">
    <property type="term" value="F:metal ion binding"/>
    <property type="evidence" value="ECO:0007669"/>
    <property type="project" value="UniProtKB-KW"/>
</dbReference>
<dbReference type="InterPro" id="IPR018109">
    <property type="entry name" value="Folylpolyglutamate_synth_CS"/>
</dbReference>
<dbReference type="FunFam" id="3.40.1190.10:FF:000011">
    <property type="entry name" value="Folylpolyglutamate synthase/dihydrofolate synthase"/>
    <property type="match status" value="1"/>
</dbReference>
<dbReference type="PIRSF" id="PIRSF001563">
    <property type="entry name" value="Folylpolyglu_synth"/>
    <property type="match status" value="1"/>
</dbReference>
<comment type="cofactor">
    <cofactor evidence="1">
        <name>Mg(2+)</name>
        <dbReference type="ChEBI" id="CHEBI:18420"/>
    </cofactor>
</comment>
<dbReference type="KEGG" id="paqt:E8L99_13640"/>
<accession>A0A4D7QIC2</accession>
<dbReference type="PANTHER" id="PTHR11136:SF0">
    <property type="entry name" value="DIHYDROFOLATE SYNTHETASE-RELATED"/>
    <property type="match status" value="1"/>
</dbReference>
<gene>
    <name evidence="12" type="ORF">E8L99_13640</name>
</gene>
<keyword evidence="13" id="KW-1185">Reference proteome</keyword>
<dbReference type="GO" id="GO:0005737">
    <property type="term" value="C:cytoplasm"/>
    <property type="evidence" value="ECO:0007669"/>
    <property type="project" value="TreeGrafter"/>
</dbReference>
<comment type="similarity">
    <text evidence="2 10">Belongs to the folylpolyglutamate synthase family.</text>
</comment>